<dbReference type="InterPro" id="IPR036116">
    <property type="entry name" value="FN3_sf"/>
</dbReference>
<reference evidence="2 3" key="1">
    <citation type="submission" date="2017-07" db="EMBL/GenBank/DDBJ databases">
        <title>Recovery of genomes from metagenomes via a dereplication, aggregation, and scoring strategy.</title>
        <authorList>
            <person name="Sieber C.M."/>
            <person name="Probst A.J."/>
            <person name="Sharrar A."/>
            <person name="Thomas B.C."/>
            <person name="Hess M."/>
            <person name="Tringe S.G."/>
            <person name="Banfield J.F."/>
        </authorList>
    </citation>
    <scope>NUCLEOTIDE SEQUENCE [LARGE SCALE GENOMIC DNA]</scope>
    <source>
        <strain evidence="2">JGI_Cruoil_03_44_89</strain>
    </source>
</reference>
<evidence type="ECO:0000313" key="2">
    <source>
        <dbReference type="EMBL" id="OYD17324.1"/>
    </source>
</evidence>
<protein>
    <recommendedName>
        <fullName evidence="1">Fibronectin type-III domain-containing protein</fullName>
    </recommendedName>
</protein>
<proteinExistence type="predicted"/>
<dbReference type="Gene3D" id="2.60.40.4070">
    <property type="match status" value="1"/>
</dbReference>
<dbReference type="Proteomes" id="UP000215215">
    <property type="component" value="Unassembled WGS sequence"/>
</dbReference>
<comment type="caution">
    <text evidence="2">The sequence shown here is derived from an EMBL/GenBank/DDBJ whole genome shotgun (WGS) entry which is preliminary data.</text>
</comment>
<dbReference type="NCBIfam" id="TIGR04183">
    <property type="entry name" value="Por_Secre_tail"/>
    <property type="match status" value="1"/>
</dbReference>
<evidence type="ECO:0000313" key="3">
    <source>
        <dbReference type="Proteomes" id="UP000215215"/>
    </source>
</evidence>
<dbReference type="Pfam" id="PF18962">
    <property type="entry name" value="Por_Secre_tail"/>
    <property type="match status" value="1"/>
</dbReference>
<dbReference type="InterPro" id="IPR013783">
    <property type="entry name" value="Ig-like_fold"/>
</dbReference>
<evidence type="ECO:0000259" key="1">
    <source>
        <dbReference type="PROSITE" id="PS50853"/>
    </source>
</evidence>
<dbReference type="InterPro" id="IPR003961">
    <property type="entry name" value="FN3_dom"/>
</dbReference>
<accession>A0A235BYN6</accession>
<gene>
    <name evidence="2" type="ORF">CH333_01260</name>
</gene>
<dbReference type="PROSITE" id="PS50853">
    <property type="entry name" value="FN3"/>
    <property type="match status" value="1"/>
</dbReference>
<name>A0A235BYN6_UNCW3</name>
<dbReference type="InterPro" id="IPR026444">
    <property type="entry name" value="Secre_tail"/>
</dbReference>
<dbReference type="EMBL" id="NOZQ01000024">
    <property type="protein sequence ID" value="OYD17324.1"/>
    <property type="molecule type" value="Genomic_DNA"/>
</dbReference>
<dbReference type="AlphaFoldDB" id="A0A235BYN6"/>
<dbReference type="SUPFAM" id="SSF49265">
    <property type="entry name" value="Fibronectin type III"/>
    <property type="match status" value="1"/>
</dbReference>
<dbReference type="Gene3D" id="2.60.40.10">
    <property type="entry name" value="Immunoglobulins"/>
    <property type="match status" value="1"/>
</dbReference>
<feature type="domain" description="Fibronectin type-III" evidence="1">
    <location>
        <begin position="481"/>
        <end position="590"/>
    </location>
</feature>
<organism evidence="2 3">
    <name type="scientific">candidate division WOR-3 bacterium JGI_Cruoil_03_44_89</name>
    <dbReference type="NCBI Taxonomy" id="1973748"/>
    <lineage>
        <taxon>Bacteria</taxon>
        <taxon>Bacteria division WOR-3</taxon>
    </lineage>
</organism>
<sequence length="691" mass="77609">MMTRIFEDITLISLSILSFCFLSLAMADETKWVAVGSLHDWYSSAGCEQEVGRRHLISDQQDGLRWDAQFLYQDCKAAKGLWIGCTDYYDLLIDTTFEYKVVHVGPRHFDEENEFMPVEFELIGRFDHPLVLVNGVPASNTTHMDSLDVVDETLKADRMLYNVVNTSIGITVTRKIYAFTNQYHDNYLIYDYYFKNTGIIDNEGTSHEQTLEGVIFFFQYRYAPTRETGPYGYWWMPQNSCWGRNTLNDVIGQREPVGEPFRALFSWKGKHSLWGGPGDCIGEPNIGGIGIAADGHLGAPQYVGVVTIHADMSAQDESDDPYQPMTTWFIDSDHPRNTGNDQFNAVFMTEEYGLMTMGHPSLTHAEEVGDGNVDEWGPTAGGYSQTQGFGPYTLAPGDSIHIVLAEGVAGLSREASYEIGAQWYKWGYEGETGPYELPDGSITNDGNEFKNAWVYTGRDSIFETFERAIANYEANFDIPEPPPPPDLFSVNSRGDSIILTWSENAELSPNFAGYKIYRASHETDSIFGLIFACGESTEHPEIVNEFVDTTAIPSVDYYYYITSFDDGSTNDIEPGVPLESSKFYTMTNEPVSVETGISSEAPATTINLEQNYPNPFNSRTTIEFTLQKKGLVELKIYDVAGREVATLVKKSMVEGTHRVTFNAYGLASGVYYCRLVFEREVVIMKKMLLVN</sequence>